<protein>
    <submittedName>
        <fullName evidence="2">Protein phosphatase 2C</fullName>
    </submittedName>
</protein>
<sequence>MAAVQATQDSWRVFGASVTGKAHLDKDIPCQDAHAHAVVGDVLVAIVCDGAGSARLSEQGAQFVSAQTVQALAGRLEQGATVQDLHDGALAGTLAQIRAALDDIARAANATLDDYAATVVGVVMGQDTGFFFHLGDGLGVAQLGDGGELISLPANGEYANETYFISGERWREQLRLLPIPQSVRGVVLMSDGCMPFAMSKNNAALYAPFMDAVQGYLRTVESIELGNTALASTLADPRTHQITGDDKTLLLALRA</sequence>
<proteinExistence type="predicted"/>
<name>A0AB38C6L5_9BURK</name>
<dbReference type="Pfam" id="PF13672">
    <property type="entry name" value="PP2C_2"/>
    <property type="match status" value="1"/>
</dbReference>
<evidence type="ECO:0000259" key="1">
    <source>
        <dbReference type="Pfam" id="PF13672"/>
    </source>
</evidence>
<accession>A0AB38C6L5</accession>
<dbReference type="AlphaFoldDB" id="A0AB38C6L5"/>
<dbReference type="InterPro" id="IPR001932">
    <property type="entry name" value="PPM-type_phosphatase-like_dom"/>
</dbReference>
<organism evidence="2 3">
    <name type="scientific">Janthinobacterium lividum</name>
    <dbReference type="NCBI Taxonomy" id="29581"/>
    <lineage>
        <taxon>Bacteria</taxon>
        <taxon>Pseudomonadati</taxon>
        <taxon>Pseudomonadota</taxon>
        <taxon>Betaproteobacteria</taxon>
        <taxon>Burkholderiales</taxon>
        <taxon>Oxalobacteraceae</taxon>
        <taxon>Janthinobacterium</taxon>
    </lineage>
</organism>
<evidence type="ECO:0000313" key="2">
    <source>
        <dbReference type="EMBL" id="SFX41350.1"/>
    </source>
</evidence>
<dbReference type="SUPFAM" id="SSF81606">
    <property type="entry name" value="PP2C-like"/>
    <property type="match status" value="1"/>
</dbReference>
<reference evidence="2 3" key="1">
    <citation type="submission" date="2016-11" db="EMBL/GenBank/DDBJ databases">
        <authorList>
            <person name="Varghese N."/>
            <person name="Submissions S."/>
        </authorList>
    </citation>
    <scope>NUCLEOTIDE SEQUENCE [LARGE SCALE GENOMIC DNA]</scope>
    <source>
        <strain evidence="2 3">NFR18</strain>
    </source>
</reference>
<dbReference type="Gene3D" id="3.60.40.10">
    <property type="entry name" value="PPM-type phosphatase domain"/>
    <property type="match status" value="1"/>
</dbReference>
<gene>
    <name evidence="2" type="ORF">SAMN03097694_2043</name>
</gene>
<dbReference type="InterPro" id="IPR036457">
    <property type="entry name" value="PPM-type-like_dom_sf"/>
</dbReference>
<dbReference type="EMBL" id="FPKH01000001">
    <property type="protein sequence ID" value="SFX41350.1"/>
    <property type="molecule type" value="Genomic_DNA"/>
</dbReference>
<feature type="domain" description="PPM-type phosphatase" evidence="1">
    <location>
        <begin position="19"/>
        <end position="234"/>
    </location>
</feature>
<dbReference type="RefSeq" id="WP_072453724.1">
    <property type="nucleotide sequence ID" value="NZ_FPKH01000001.1"/>
</dbReference>
<comment type="caution">
    <text evidence="2">The sequence shown here is derived from an EMBL/GenBank/DDBJ whole genome shotgun (WGS) entry which is preliminary data.</text>
</comment>
<evidence type="ECO:0000313" key="3">
    <source>
        <dbReference type="Proteomes" id="UP000182489"/>
    </source>
</evidence>
<dbReference type="Proteomes" id="UP000182489">
    <property type="component" value="Unassembled WGS sequence"/>
</dbReference>